<comment type="caution">
    <text evidence="3">The sequence shown here is derived from an EMBL/GenBank/DDBJ whole genome shotgun (WGS) entry which is preliminary data.</text>
</comment>
<accession>A0A8J4E6F5</accession>
<feature type="region of interest" description="Disordered" evidence="1">
    <location>
        <begin position="147"/>
        <end position="172"/>
    </location>
</feature>
<feature type="compositionally biased region" description="Low complexity" evidence="1">
    <location>
        <begin position="147"/>
        <end position="161"/>
    </location>
</feature>
<evidence type="ECO:0000313" key="3">
    <source>
        <dbReference type="EMBL" id="GIJ64030.1"/>
    </source>
</evidence>
<dbReference type="CDD" id="cd06577">
    <property type="entry name" value="PASTA_pknB"/>
    <property type="match status" value="1"/>
</dbReference>
<name>A0A8J4E6F5_9ACTN</name>
<dbReference type="RefSeq" id="WP_204011828.1">
    <property type="nucleotide sequence ID" value="NZ_BOPG01000106.1"/>
</dbReference>
<evidence type="ECO:0000313" key="4">
    <source>
        <dbReference type="Proteomes" id="UP000612585"/>
    </source>
</evidence>
<dbReference type="PROSITE" id="PS51178">
    <property type="entry name" value="PASTA"/>
    <property type="match status" value="1"/>
</dbReference>
<proteinExistence type="predicted"/>
<organism evidence="3 4">
    <name type="scientific">Virgisporangium aurantiacum</name>
    <dbReference type="NCBI Taxonomy" id="175570"/>
    <lineage>
        <taxon>Bacteria</taxon>
        <taxon>Bacillati</taxon>
        <taxon>Actinomycetota</taxon>
        <taxon>Actinomycetes</taxon>
        <taxon>Micromonosporales</taxon>
        <taxon>Micromonosporaceae</taxon>
        <taxon>Virgisporangium</taxon>
    </lineage>
</organism>
<sequence>MVSLPGLVIGGGSAAVGSVAVPSVVGRTQAEAEQKLRDFGLVPRARVVEADEPDGTVVSQNPVENTIRPRGTTVNLFVAKRPVVPTDIVQTLTDMVEAVEAVGIAVTAVDGKVDGIGTKVDGLETEAAAAARHKEILDRLDKLAGPAAAAPGGAADAAPGGKSAGRGGRGGS</sequence>
<feature type="domain" description="PASTA" evidence="2">
    <location>
        <begin position="15"/>
        <end position="80"/>
    </location>
</feature>
<feature type="compositionally biased region" description="Gly residues" evidence="1">
    <location>
        <begin position="162"/>
        <end position="172"/>
    </location>
</feature>
<evidence type="ECO:0000256" key="1">
    <source>
        <dbReference type="SAM" id="MobiDB-lite"/>
    </source>
</evidence>
<dbReference type="SMART" id="SM00740">
    <property type="entry name" value="PASTA"/>
    <property type="match status" value="1"/>
</dbReference>
<dbReference type="AlphaFoldDB" id="A0A8J4E6F5"/>
<protein>
    <recommendedName>
        <fullName evidence="2">PASTA domain-containing protein</fullName>
    </recommendedName>
</protein>
<dbReference type="InterPro" id="IPR005543">
    <property type="entry name" value="PASTA_dom"/>
</dbReference>
<dbReference type="EMBL" id="BOPG01000106">
    <property type="protein sequence ID" value="GIJ64030.1"/>
    <property type="molecule type" value="Genomic_DNA"/>
</dbReference>
<evidence type="ECO:0000259" key="2">
    <source>
        <dbReference type="PROSITE" id="PS51178"/>
    </source>
</evidence>
<dbReference type="Proteomes" id="UP000612585">
    <property type="component" value="Unassembled WGS sequence"/>
</dbReference>
<reference evidence="3" key="1">
    <citation type="submission" date="2021-01" db="EMBL/GenBank/DDBJ databases">
        <title>Whole genome shotgun sequence of Virgisporangium aurantiacum NBRC 16421.</title>
        <authorList>
            <person name="Komaki H."/>
            <person name="Tamura T."/>
        </authorList>
    </citation>
    <scope>NUCLEOTIDE SEQUENCE</scope>
    <source>
        <strain evidence="3">NBRC 16421</strain>
    </source>
</reference>
<keyword evidence="4" id="KW-1185">Reference proteome</keyword>
<dbReference type="Gene3D" id="3.30.10.20">
    <property type="match status" value="1"/>
</dbReference>
<dbReference type="Pfam" id="PF03793">
    <property type="entry name" value="PASTA"/>
    <property type="match status" value="1"/>
</dbReference>
<gene>
    <name evidence="3" type="ORF">Vau01_115460</name>
</gene>